<dbReference type="EMBL" id="CAJOBJ010343361">
    <property type="protein sequence ID" value="CAF5197857.1"/>
    <property type="molecule type" value="Genomic_DNA"/>
</dbReference>
<reference evidence="2" key="1">
    <citation type="submission" date="2021-02" db="EMBL/GenBank/DDBJ databases">
        <authorList>
            <person name="Nowell W R."/>
        </authorList>
    </citation>
    <scope>NUCLEOTIDE SEQUENCE</scope>
</reference>
<gene>
    <name evidence="2" type="ORF">GIL414_LOCUS75568</name>
</gene>
<feature type="compositionally biased region" description="Low complexity" evidence="1">
    <location>
        <begin position="8"/>
        <end position="19"/>
    </location>
</feature>
<feature type="compositionally biased region" description="Acidic residues" evidence="1">
    <location>
        <begin position="49"/>
        <end position="93"/>
    </location>
</feature>
<comment type="caution">
    <text evidence="2">The sequence shown here is derived from an EMBL/GenBank/DDBJ whole genome shotgun (WGS) entry which is preliminary data.</text>
</comment>
<dbReference type="Proteomes" id="UP000681720">
    <property type="component" value="Unassembled WGS sequence"/>
</dbReference>
<protein>
    <submittedName>
        <fullName evidence="2">Uncharacterized protein</fullName>
    </submittedName>
</protein>
<accession>A0A8S3IGY7</accession>
<evidence type="ECO:0000313" key="2">
    <source>
        <dbReference type="EMBL" id="CAF5197857.1"/>
    </source>
</evidence>
<evidence type="ECO:0000256" key="1">
    <source>
        <dbReference type="SAM" id="MobiDB-lite"/>
    </source>
</evidence>
<name>A0A8S3IGY7_9BILA</name>
<sequence length="147" mass="16661">MKSALNISLDSNKSPSSSKKLFDMQKQLGIRMQVKRAAMLADNPTNIQIEDEDDNEDEDVKEIEDDSSESNDDADSEIISEVDKENDDLQVDEESTHLMSDEDEIEEEEEEMEEKENTNPSSDPNRPSLKTILTRLESSSESVHIQP</sequence>
<feature type="region of interest" description="Disordered" evidence="1">
    <location>
        <begin position="38"/>
        <end position="129"/>
    </location>
</feature>
<dbReference type="AlphaFoldDB" id="A0A8S3IGY7"/>
<evidence type="ECO:0000313" key="3">
    <source>
        <dbReference type="Proteomes" id="UP000681720"/>
    </source>
</evidence>
<feature type="compositionally biased region" description="Acidic residues" evidence="1">
    <location>
        <begin position="101"/>
        <end position="114"/>
    </location>
</feature>
<feature type="non-terminal residue" evidence="2">
    <location>
        <position position="1"/>
    </location>
</feature>
<organism evidence="2 3">
    <name type="scientific">Rotaria magnacalcarata</name>
    <dbReference type="NCBI Taxonomy" id="392030"/>
    <lineage>
        <taxon>Eukaryota</taxon>
        <taxon>Metazoa</taxon>
        <taxon>Spiralia</taxon>
        <taxon>Gnathifera</taxon>
        <taxon>Rotifera</taxon>
        <taxon>Eurotatoria</taxon>
        <taxon>Bdelloidea</taxon>
        <taxon>Philodinida</taxon>
        <taxon>Philodinidae</taxon>
        <taxon>Rotaria</taxon>
    </lineage>
</organism>
<feature type="region of interest" description="Disordered" evidence="1">
    <location>
        <begin position="1"/>
        <end position="24"/>
    </location>
</feature>
<proteinExistence type="predicted"/>